<feature type="compositionally biased region" description="Polar residues" evidence="1">
    <location>
        <begin position="301"/>
        <end position="313"/>
    </location>
</feature>
<dbReference type="CDD" id="cd07817">
    <property type="entry name" value="SRPBCC_8"/>
    <property type="match status" value="1"/>
</dbReference>
<dbReference type="SUPFAM" id="SSF55961">
    <property type="entry name" value="Bet v1-like"/>
    <property type="match status" value="1"/>
</dbReference>
<evidence type="ECO:0000256" key="1">
    <source>
        <dbReference type="SAM" id="MobiDB-lite"/>
    </source>
</evidence>
<protein>
    <submittedName>
        <fullName evidence="3">Polyketide cyclase / dehydrase and lipid transport</fullName>
    </submittedName>
</protein>
<dbReference type="InterPro" id="IPR047137">
    <property type="entry name" value="ORF3"/>
</dbReference>
<keyword evidence="4" id="KW-1185">Reference proteome</keyword>
<gene>
    <name evidence="3" type="ORF">GA0070613_6090</name>
</gene>
<evidence type="ECO:0000313" key="3">
    <source>
        <dbReference type="EMBL" id="SCG76817.1"/>
    </source>
</evidence>
<dbReference type="Pfam" id="PF03364">
    <property type="entry name" value="Polyketide_cyc"/>
    <property type="match status" value="1"/>
</dbReference>
<evidence type="ECO:0000313" key="4">
    <source>
        <dbReference type="Proteomes" id="UP000198221"/>
    </source>
</evidence>
<dbReference type="PANTHER" id="PTHR33824">
    <property type="entry name" value="POLYKETIDE CYCLASE/DEHYDRASE AND LIPID TRANSPORT SUPERFAMILY PROTEIN"/>
    <property type="match status" value="1"/>
</dbReference>
<proteinExistence type="predicted"/>
<dbReference type="EMBL" id="LT607754">
    <property type="protein sequence ID" value="SCG76817.1"/>
    <property type="molecule type" value="Genomic_DNA"/>
</dbReference>
<dbReference type="Gene3D" id="3.30.530.20">
    <property type="match status" value="1"/>
</dbReference>
<reference evidence="4" key="1">
    <citation type="submission" date="2016-06" db="EMBL/GenBank/DDBJ databases">
        <authorList>
            <person name="Varghese N."/>
            <person name="Submissions Spin"/>
        </authorList>
    </citation>
    <scope>NUCLEOTIDE SEQUENCE [LARGE SCALE GENOMIC DNA]</scope>
    <source>
        <strain evidence="4">DSM 43819</strain>
    </source>
</reference>
<dbReference type="Proteomes" id="UP000198221">
    <property type="component" value="Chromosome I"/>
</dbReference>
<evidence type="ECO:0000259" key="2">
    <source>
        <dbReference type="Pfam" id="PF03364"/>
    </source>
</evidence>
<feature type="domain" description="Coenzyme Q-binding protein COQ10 START" evidence="2">
    <location>
        <begin position="161"/>
        <end position="284"/>
    </location>
</feature>
<dbReference type="InterPro" id="IPR005031">
    <property type="entry name" value="COQ10_START"/>
</dbReference>
<dbReference type="PANTHER" id="PTHR33824:SF7">
    <property type="entry name" value="POLYKETIDE CYCLASE_DEHYDRASE AND LIPID TRANSPORT SUPERFAMILY PROTEIN"/>
    <property type="match status" value="1"/>
</dbReference>
<accession>A0A1C5K230</accession>
<sequence length="327" mass="36082">MARKGTMGVRSVTDALGIERASQDRPSEGLARFLGWFSLGLGTAALGARSRVSRLSGVDDSRTAQTVLRIAGVRELGHAGALLIPRRAGWGAWTRVAGDAIDLAACGRALQGRRGERRRRLTYTTWAIAGITAVDLYTAVRVARRRRRADGNQVHAAVTVNRNIEDVYRFWHDFENLPRFMYHLQSVRMTSGRRSRWIAKAPAGKRVEWDAEIVDDRPNALISWRSVAGARVPNSGTVRFMRAAGGRGTEVRVQISYRAPGGMLGAKVAKLFGEDPQQQVCDDLRRFKQVIETGEIVRSDASPNGSSVQQQAKQRPARPLAMRGAER</sequence>
<organism evidence="3 4">
    <name type="scientific">Micromonospora inositola</name>
    <dbReference type="NCBI Taxonomy" id="47865"/>
    <lineage>
        <taxon>Bacteria</taxon>
        <taxon>Bacillati</taxon>
        <taxon>Actinomycetota</taxon>
        <taxon>Actinomycetes</taxon>
        <taxon>Micromonosporales</taxon>
        <taxon>Micromonosporaceae</taxon>
        <taxon>Micromonospora</taxon>
    </lineage>
</organism>
<feature type="region of interest" description="Disordered" evidence="1">
    <location>
        <begin position="296"/>
        <end position="327"/>
    </location>
</feature>
<dbReference type="AlphaFoldDB" id="A0A1C5K230"/>
<name>A0A1C5K230_9ACTN</name>
<dbReference type="InterPro" id="IPR023393">
    <property type="entry name" value="START-like_dom_sf"/>
</dbReference>